<gene>
    <name evidence="4" type="ORF">H0G86_006868</name>
</gene>
<keyword evidence="2 3" id="KW-0040">ANK repeat</keyword>
<dbReference type="Pfam" id="PF12796">
    <property type="entry name" value="Ank_2"/>
    <property type="match status" value="1"/>
</dbReference>
<dbReference type="SUPFAM" id="SSF48403">
    <property type="entry name" value="Ankyrin repeat"/>
    <property type="match status" value="1"/>
</dbReference>
<evidence type="ECO:0000313" key="5">
    <source>
        <dbReference type="Proteomes" id="UP000826661"/>
    </source>
</evidence>
<accession>A0A8G0PHS5</accession>
<dbReference type="InterPro" id="IPR050889">
    <property type="entry name" value="Dendritic_Spine_Reg/Scaffold"/>
</dbReference>
<name>A0A8G0PHS5_9HYPO</name>
<keyword evidence="5" id="KW-1185">Reference proteome</keyword>
<organism evidence="4 5">
    <name type="scientific">Trichoderma simmonsii</name>
    <dbReference type="NCBI Taxonomy" id="1491479"/>
    <lineage>
        <taxon>Eukaryota</taxon>
        <taxon>Fungi</taxon>
        <taxon>Dikarya</taxon>
        <taxon>Ascomycota</taxon>
        <taxon>Pezizomycotina</taxon>
        <taxon>Sordariomycetes</taxon>
        <taxon>Hypocreomycetidae</taxon>
        <taxon>Hypocreales</taxon>
        <taxon>Hypocreaceae</taxon>
        <taxon>Trichoderma</taxon>
    </lineage>
</organism>
<dbReference type="EMBL" id="CP075866">
    <property type="protein sequence ID" value="QYS99749.1"/>
    <property type="molecule type" value="Genomic_DNA"/>
</dbReference>
<dbReference type="PANTHER" id="PTHR24166">
    <property type="entry name" value="ROLLING PEBBLES, ISOFORM B"/>
    <property type="match status" value="1"/>
</dbReference>
<keyword evidence="1" id="KW-0677">Repeat</keyword>
<evidence type="ECO:0000313" key="4">
    <source>
        <dbReference type="EMBL" id="QYS99749.1"/>
    </source>
</evidence>
<feature type="repeat" description="ANK" evidence="3">
    <location>
        <begin position="72"/>
        <end position="101"/>
    </location>
</feature>
<evidence type="ECO:0000256" key="1">
    <source>
        <dbReference type="ARBA" id="ARBA00022737"/>
    </source>
</evidence>
<reference evidence="4 5" key="1">
    <citation type="journal article" date="2021" name="BMC Genomics">
        <title>Telomere-to-telomere genome assembly of asparaginase-producing Trichoderma simmonsii.</title>
        <authorList>
            <person name="Chung D."/>
            <person name="Kwon Y.M."/>
            <person name="Yang Y."/>
        </authorList>
    </citation>
    <scope>NUCLEOTIDE SEQUENCE [LARGE SCALE GENOMIC DNA]</scope>
    <source>
        <strain evidence="4 5">GH-Sj1</strain>
    </source>
</reference>
<dbReference type="PROSITE" id="PS50088">
    <property type="entry name" value="ANK_REPEAT"/>
    <property type="match status" value="1"/>
</dbReference>
<dbReference type="Gene3D" id="1.25.40.20">
    <property type="entry name" value="Ankyrin repeat-containing domain"/>
    <property type="match status" value="1"/>
</dbReference>
<proteinExistence type="predicted"/>
<dbReference type="InterPro" id="IPR036770">
    <property type="entry name" value="Ankyrin_rpt-contain_sf"/>
</dbReference>
<sequence length="169" mass="18233">MLGLGADVNLAGGIYGLPLQAACAMEMQISRVLGTTVAYTSLDSQGHGAMTLLTADNCQSIDVNAQSGIFCTALQAAAYSGQTRSIRMLLERGAQISISGGKYRNALNAAVIRGHWDIVDILLEKGKEQGYQLIENGDEAWLGQIRQEHGEGAVQRWEAFWKVHGNRIV</sequence>
<dbReference type="SMART" id="SM00248">
    <property type="entry name" value="ANK"/>
    <property type="match status" value="2"/>
</dbReference>
<evidence type="ECO:0000256" key="3">
    <source>
        <dbReference type="PROSITE-ProRule" id="PRU00023"/>
    </source>
</evidence>
<protein>
    <submittedName>
        <fullName evidence="4">ANK_REP_REGION domain-containing protein</fullName>
    </submittedName>
</protein>
<dbReference type="Proteomes" id="UP000826661">
    <property type="component" value="Chromosome III"/>
</dbReference>
<dbReference type="AlphaFoldDB" id="A0A8G0PHS5"/>
<dbReference type="InterPro" id="IPR002110">
    <property type="entry name" value="Ankyrin_rpt"/>
</dbReference>
<evidence type="ECO:0000256" key="2">
    <source>
        <dbReference type="ARBA" id="ARBA00023043"/>
    </source>
</evidence>
<dbReference type="PANTHER" id="PTHR24166:SF48">
    <property type="entry name" value="PROTEIN VAPYRIN"/>
    <property type="match status" value="1"/>
</dbReference>